<organism evidence="4 5">
    <name type="scientific">Adhaeribacter soli</name>
    <dbReference type="NCBI Taxonomy" id="2607655"/>
    <lineage>
        <taxon>Bacteria</taxon>
        <taxon>Pseudomonadati</taxon>
        <taxon>Bacteroidota</taxon>
        <taxon>Cytophagia</taxon>
        <taxon>Cytophagales</taxon>
        <taxon>Hymenobacteraceae</taxon>
        <taxon>Adhaeribacter</taxon>
    </lineage>
</organism>
<accession>A0A5N1IJU4</accession>
<evidence type="ECO:0000313" key="5">
    <source>
        <dbReference type="Proteomes" id="UP000326570"/>
    </source>
</evidence>
<comment type="caution">
    <text evidence="4">The sequence shown here is derived from an EMBL/GenBank/DDBJ whole genome shotgun (WGS) entry which is preliminary data.</text>
</comment>
<dbReference type="InterPro" id="IPR001296">
    <property type="entry name" value="Glyco_trans_1"/>
</dbReference>
<keyword evidence="1 4" id="KW-0808">Transferase</keyword>
<name>A0A5N1IJU4_9BACT</name>
<reference evidence="4 5" key="1">
    <citation type="submission" date="2019-09" db="EMBL/GenBank/DDBJ databases">
        <title>Genome sequence of Adhaeribacter sp. M2.</title>
        <authorList>
            <person name="Srinivasan S."/>
        </authorList>
    </citation>
    <scope>NUCLEOTIDE SEQUENCE [LARGE SCALE GENOMIC DNA]</scope>
    <source>
        <strain evidence="4 5">M2</strain>
    </source>
</reference>
<evidence type="ECO:0000313" key="4">
    <source>
        <dbReference type="EMBL" id="KAA9325406.1"/>
    </source>
</evidence>
<dbReference type="PANTHER" id="PTHR46401:SF2">
    <property type="entry name" value="GLYCOSYLTRANSFERASE WBBK-RELATED"/>
    <property type="match status" value="1"/>
</dbReference>
<keyword evidence="5" id="KW-1185">Reference proteome</keyword>
<feature type="domain" description="Glycosyl transferase family 1" evidence="2">
    <location>
        <begin position="203"/>
        <end position="366"/>
    </location>
</feature>
<evidence type="ECO:0000259" key="3">
    <source>
        <dbReference type="Pfam" id="PF13579"/>
    </source>
</evidence>
<dbReference type="Pfam" id="PF13579">
    <property type="entry name" value="Glyco_trans_4_4"/>
    <property type="match status" value="1"/>
</dbReference>
<protein>
    <submittedName>
        <fullName evidence="4">Glycosyltransferase family 4 protein</fullName>
    </submittedName>
</protein>
<dbReference type="AlphaFoldDB" id="A0A5N1IJU4"/>
<dbReference type="Gene3D" id="3.40.50.2000">
    <property type="entry name" value="Glycogen Phosphorylase B"/>
    <property type="match status" value="2"/>
</dbReference>
<evidence type="ECO:0000256" key="1">
    <source>
        <dbReference type="ARBA" id="ARBA00022679"/>
    </source>
</evidence>
<dbReference type="CDD" id="cd03794">
    <property type="entry name" value="GT4_WbuB-like"/>
    <property type="match status" value="1"/>
</dbReference>
<dbReference type="SUPFAM" id="SSF53756">
    <property type="entry name" value="UDP-Glycosyltransferase/glycogen phosphorylase"/>
    <property type="match status" value="1"/>
</dbReference>
<dbReference type="Proteomes" id="UP000326570">
    <property type="component" value="Unassembled WGS sequence"/>
</dbReference>
<feature type="domain" description="Glycosyltransferase subfamily 4-like N-terminal" evidence="3">
    <location>
        <begin position="16"/>
        <end position="186"/>
    </location>
</feature>
<dbReference type="PANTHER" id="PTHR46401">
    <property type="entry name" value="GLYCOSYLTRANSFERASE WBBK-RELATED"/>
    <property type="match status" value="1"/>
</dbReference>
<sequence>MKILYLHQYFKTPSEGGALRSYYLSQALVQAGHTVELITSYNGTEYKIETVEGVQVHYLPVPYSNNLNFWGRIKAFLKFSWQSTRLAFKIKGVDICFATSTPLTIGIPALLLKKLRGTPYFFEVRDLWPEAPIQLGFIRNNFLKRVLFRFEKLLYKNASKVIALSPGMVNGVKRFQLQTPVYFIPNIADCAYYQPVYADKAVVPDPFIIAYIGTLGRANRLDFLLHVAEACQQKGLTTVQFIIAGTGAERKKLKHRAHKLKLTNVTFRKHLTRSEVRELLNQAAATYTSFDAVPVLETNSPNKFFDSLAAGKLSIVNTRGWLQELVEKHSCGFYAAPLLPEVFVEKLVPFLENPVMLRQYQENARKLAEEEFLREKLSRQFVKLFE</sequence>
<dbReference type="GO" id="GO:0009103">
    <property type="term" value="P:lipopolysaccharide biosynthetic process"/>
    <property type="evidence" value="ECO:0007669"/>
    <property type="project" value="TreeGrafter"/>
</dbReference>
<dbReference type="EMBL" id="VTWT01000012">
    <property type="protein sequence ID" value="KAA9325406.1"/>
    <property type="molecule type" value="Genomic_DNA"/>
</dbReference>
<dbReference type="InterPro" id="IPR028098">
    <property type="entry name" value="Glyco_trans_4-like_N"/>
</dbReference>
<proteinExistence type="predicted"/>
<evidence type="ECO:0000259" key="2">
    <source>
        <dbReference type="Pfam" id="PF00534"/>
    </source>
</evidence>
<dbReference type="GO" id="GO:0016757">
    <property type="term" value="F:glycosyltransferase activity"/>
    <property type="evidence" value="ECO:0007669"/>
    <property type="project" value="InterPro"/>
</dbReference>
<dbReference type="RefSeq" id="WP_150905511.1">
    <property type="nucleotide sequence ID" value="NZ_VTWT01000012.1"/>
</dbReference>
<dbReference type="Pfam" id="PF00534">
    <property type="entry name" value="Glycos_transf_1"/>
    <property type="match status" value="1"/>
</dbReference>
<gene>
    <name evidence="4" type="ORF">F0P94_17620</name>
</gene>